<name>A0A7I9Y405_MYCAL</name>
<dbReference type="Proteomes" id="UP000465305">
    <property type="component" value="Unassembled WGS sequence"/>
</dbReference>
<evidence type="ECO:0000313" key="3">
    <source>
        <dbReference type="Proteomes" id="UP000465305"/>
    </source>
</evidence>
<dbReference type="EMBL" id="BLKY01000001">
    <property type="protein sequence ID" value="GFG83390.1"/>
    <property type="molecule type" value="Genomic_DNA"/>
</dbReference>
<feature type="region of interest" description="Disordered" evidence="1">
    <location>
        <begin position="1"/>
        <end position="24"/>
    </location>
</feature>
<proteinExistence type="predicted"/>
<evidence type="ECO:0000256" key="1">
    <source>
        <dbReference type="SAM" id="MobiDB-lite"/>
    </source>
</evidence>
<dbReference type="AlphaFoldDB" id="A0A7I9Y405"/>
<accession>A0A7I9Y405</accession>
<feature type="region of interest" description="Disordered" evidence="1">
    <location>
        <begin position="154"/>
        <end position="174"/>
    </location>
</feature>
<protein>
    <recommendedName>
        <fullName evidence="4">Tail assembly chaperone</fullName>
    </recommendedName>
</protein>
<organism evidence="2 3">
    <name type="scientific">Mycolicibacter algericus</name>
    <name type="common">Mycobacterium algericum</name>
    <dbReference type="NCBI Taxonomy" id="1288388"/>
    <lineage>
        <taxon>Bacteria</taxon>
        <taxon>Bacillati</taxon>
        <taxon>Actinomycetota</taxon>
        <taxon>Actinomycetes</taxon>
        <taxon>Mycobacteriales</taxon>
        <taxon>Mycobacteriaceae</taxon>
        <taxon>Mycolicibacter</taxon>
    </lineage>
</organism>
<feature type="compositionally biased region" description="Basic and acidic residues" evidence="1">
    <location>
        <begin position="154"/>
        <end position="165"/>
    </location>
</feature>
<reference evidence="2 3" key="1">
    <citation type="journal article" date="2019" name="Emerg. Microbes Infect.">
        <title>Comprehensive subspecies identification of 175 nontuberculous mycobacteria species based on 7547 genomic profiles.</title>
        <authorList>
            <person name="Matsumoto Y."/>
            <person name="Kinjo T."/>
            <person name="Motooka D."/>
            <person name="Nabeya D."/>
            <person name="Jung N."/>
            <person name="Uechi K."/>
            <person name="Horii T."/>
            <person name="Iida T."/>
            <person name="Fujita J."/>
            <person name="Nakamura S."/>
        </authorList>
    </citation>
    <scope>NUCLEOTIDE SEQUENCE [LARGE SCALE GENOMIC DNA]</scope>
    <source>
        <strain evidence="2 3">JCM 30723</strain>
    </source>
</reference>
<comment type="caution">
    <text evidence="2">The sequence shown here is derived from an EMBL/GenBank/DDBJ whole genome shotgun (WGS) entry which is preliminary data.</text>
</comment>
<evidence type="ECO:0008006" key="4">
    <source>
        <dbReference type="Google" id="ProtNLM"/>
    </source>
</evidence>
<feature type="compositionally biased region" description="Basic and acidic residues" evidence="1">
    <location>
        <begin position="9"/>
        <end position="24"/>
    </location>
</feature>
<gene>
    <name evidence="2" type="ORF">MALGJ_00660</name>
</gene>
<dbReference type="RefSeq" id="WP_083037661.1">
    <property type="nucleotide sequence ID" value="NZ_BLKY01000001.1"/>
</dbReference>
<sequence length="174" mass="19576">MSNEIPAEVIDRHTAHAEEAREQADEYDSLLRGDIIYGANGEPFEVPHRDLFSNAQQRRWDAMLAERQDYDREDDITASDGTVIRRGDILTPFRKNKKLVKSQIHPSELATDAEQQAIAIWGLDEAKRADKAGVVFNEIPVAFAKQARRIRKWREADSKSADRDSGVAAAADSD</sequence>
<evidence type="ECO:0000313" key="2">
    <source>
        <dbReference type="EMBL" id="GFG83390.1"/>
    </source>
</evidence>